<dbReference type="SUPFAM" id="SSF52540">
    <property type="entry name" value="P-loop containing nucleoside triphosphate hydrolases"/>
    <property type="match status" value="1"/>
</dbReference>
<evidence type="ECO:0000256" key="2">
    <source>
        <dbReference type="ARBA" id="ARBA00022741"/>
    </source>
</evidence>
<proteinExistence type="inferred from homology"/>
<evidence type="ECO:0000256" key="1">
    <source>
        <dbReference type="ARBA" id="ARBA00008535"/>
    </source>
</evidence>
<evidence type="ECO:0000256" key="4">
    <source>
        <dbReference type="SAM" id="Coils"/>
    </source>
</evidence>
<dbReference type="CDD" id="cd01852">
    <property type="entry name" value="AIG1"/>
    <property type="match status" value="1"/>
</dbReference>
<feature type="domain" description="AIG1-type G" evidence="5">
    <location>
        <begin position="68"/>
        <end position="274"/>
    </location>
</feature>
<evidence type="ECO:0000259" key="5">
    <source>
        <dbReference type="PROSITE" id="PS51720"/>
    </source>
</evidence>
<dbReference type="InterPro" id="IPR027417">
    <property type="entry name" value="P-loop_NTPase"/>
</dbReference>
<dbReference type="OMA" id="YLMEAPE"/>
<dbReference type="Pfam" id="PF04548">
    <property type="entry name" value="AIG1"/>
    <property type="match status" value="1"/>
</dbReference>
<feature type="coiled-coil region" evidence="4">
    <location>
        <begin position="353"/>
        <end position="383"/>
    </location>
</feature>
<dbReference type="Gramene" id="CDP10737">
    <property type="protein sequence ID" value="CDP10737"/>
    <property type="gene ID" value="GSCOC_T00031546001"/>
</dbReference>
<dbReference type="FunFam" id="3.40.50.300:FF:000840">
    <property type="entry name" value="Immune-associated nucleotide-binding protein 9"/>
    <property type="match status" value="1"/>
</dbReference>
<dbReference type="PANTHER" id="PTHR10903">
    <property type="entry name" value="GTPASE, IMAP FAMILY MEMBER-RELATED"/>
    <property type="match status" value="1"/>
</dbReference>
<dbReference type="Proteomes" id="UP000295252">
    <property type="component" value="Chromosome II"/>
</dbReference>
<dbReference type="InParanoid" id="A0A068UR29"/>
<protein>
    <recommendedName>
        <fullName evidence="5">AIG1-type G domain-containing protein</fullName>
    </recommendedName>
</protein>
<keyword evidence="7" id="KW-1185">Reference proteome</keyword>
<organism evidence="6 7">
    <name type="scientific">Coffea canephora</name>
    <name type="common">Robusta coffee</name>
    <dbReference type="NCBI Taxonomy" id="49390"/>
    <lineage>
        <taxon>Eukaryota</taxon>
        <taxon>Viridiplantae</taxon>
        <taxon>Streptophyta</taxon>
        <taxon>Embryophyta</taxon>
        <taxon>Tracheophyta</taxon>
        <taxon>Spermatophyta</taxon>
        <taxon>Magnoliopsida</taxon>
        <taxon>eudicotyledons</taxon>
        <taxon>Gunneridae</taxon>
        <taxon>Pentapetalae</taxon>
        <taxon>asterids</taxon>
        <taxon>lamiids</taxon>
        <taxon>Gentianales</taxon>
        <taxon>Rubiaceae</taxon>
        <taxon>Ixoroideae</taxon>
        <taxon>Gardenieae complex</taxon>
        <taxon>Bertiereae - Coffeeae clade</taxon>
        <taxon>Coffeeae</taxon>
        <taxon>Coffea</taxon>
    </lineage>
</organism>
<dbReference type="InterPro" id="IPR006703">
    <property type="entry name" value="G_AIG1"/>
</dbReference>
<gene>
    <name evidence="6" type="ORF">GSCOC_T00031546001</name>
</gene>
<dbReference type="Gene3D" id="3.40.50.300">
    <property type="entry name" value="P-loop containing nucleotide triphosphate hydrolases"/>
    <property type="match status" value="1"/>
</dbReference>
<dbReference type="InterPro" id="IPR045058">
    <property type="entry name" value="GIMA/IAN/Toc"/>
</dbReference>
<accession>A0A068UR29</accession>
<dbReference type="FunCoup" id="A0A068UR29">
    <property type="interactions" value="59"/>
</dbReference>
<evidence type="ECO:0000313" key="6">
    <source>
        <dbReference type="EMBL" id="CDP10737.1"/>
    </source>
</evidence>
<evidence type="ECO:0000313" key="7">
    <source>
        <dbReference type="Proteomes" id="UP000295252"/>
    </source>
</evidence>
<dbReference type="PhylomeDB" id="A0A068UR29"/>
<keyword evidence="4" id="KW-0175">Coiled coil</keyword>
<dbReference type="PROSITE" id="PS51720">
    <property type="entry name" value="G_AIG1"/>
    <property type="match status" value="1"/>
</dbReference>
<dbReference type="PANTHER" id="PTHR10903:SF184">
    <property type="entry name" value="GTP-BINDING PROTEIN A"/>
    <property type="match status" value="1"/>
</dbReference>
<comment type="similarity">
    <text evidence="1">Belongs to the TRAFAC class TrmE-Era-EngA-EngB-Septin-like GTPase superfamily. AIG1/Toc34/Toc159-like paraseptin GTPase family. IAN subfamily.</text>
</comment>
<name>A0A068UR29_COFCA</name>
<keyword evidence="3" id="KW-0342">GTP-binding</keyword>
<dbReference type="OrthoDB" id="8954335at2759"/>
<dbReference type="AlphaFoldDB" id="A0A068UR29"/>
<keyword evidence="2" id="KW-0547">Nucleotide-binding</keyword>
<evidence type="ECO:0000256" key="3">
    <source>
        <dbReference type="ARBA" id="ARBA00023134"/>
    </source>
</evidence>
<dbReference type="GO" id="GO:0005525">
    <property type="term" value="F:GTP binding"/>
    <property type="evidence" value="ECO:0007669"/>
    <property type="project" value="UniProtKB-KW"/>
</dbReference>
<dbReference type="STRING" id="49390.A0A068UR29"/>
<reference evidence="7" key="1">
    <citation type="journal article" date="2014" name="Science">
        <title>The coffee genome provides insight into the convergent evolution of caffeine biosynthesis.</title>
        <authorList>
            <person name="Denoeud F."/>
            <person name="Carretero-Paulet L."/>
            <person name="Dereeper A."/>
            <person name="Droc G."/>
            <person name="Guyot R."/>
            <person name="Pietrella M."/>
            <person name="Zheng C."/>
            <person name="Alberti A."/>
            <person name="Anthony F."/>
            <person name="Aprea G."/>
            <person name="Aury J.M."/>
            <person name="Bento P."/>
            <person name="Bernard M."/>
            <person name="Bocs S."/>
            <person name="Campa C."/>
            <person name="Cenci A."/>
            <person name="Combes M.C."/>
            <person name="Crouzillat D."/>
            <person name="Da Silva C."/>
            <person name="Daddiego L."/>
            <person name="De Bellis F."/>
            <person name="Dussert S."/>
            <person name="Garsmeur O."/>
            <person name="Gayraud T."/>
            <person name="Guignon V."/>
            <person name="Jahn K."/>
            <person name="Jamilloux V."/>
            <person name="Joet T."/>
            <person name="Labadie K."/>
            <person name="Lan T."/>
            <person name="Leclercq J."/>
            <person name="Lepelley M."/>
            <person name="Leroy T."/>
            <person name="Li L.T."/>
            <person name="Librado P."/>
            <person name="Lopez L."/>
            <person name="Munoz A."/>
            <person name="Noel B."/>
            <person name="Pallavicini A."/>
            <person name="Perrotta G."/>
            <person name="Poncet V."/>
            <person name="Pot D."/>
            <person name="Priyono X."/>
            <person name="Rigoreau M."/>
            <person name="Rouard M."/>
            <person name="Rozas J."/>
            <person name="Tranchant-Dubreuil C."/>
            <person name="VanBuren R."/>
            <person name="Zhang Q."/>
            <person name="Andrade A.C."/>
            <person name="Argout X."/>
            <person name="Bertrand B."/>
            <person name="de Kochko A."/>
            <person name="Graziosi G."/>
            <person name="Henry R.J."/>
            <person name="Jayarama X."/>
            <person name="Ming R."/>
            <person name="Nagai C."/>
            <person name="Rounsley S."/>
            <person name="Sankoff D."/>
            <person name="Giuliano G."/>
            <person name="Albert V.A."/>
            <person name="Wincker P."/>
            <person name="Lashermes P."/>
        </authorList>
    </citation>
    <scope>NUCLEOTIDE SEQUENCE [LARGE SCALE GENOMIC DNA]</scope>
    <source>
        <strain evidence="7">cv. DH200-94</strain>
    </source>
</reference>
<dbReference type="EMBL" id="HG739130">
    <property type="protein sequence ID" value="CDP10737.1"/>
    <property type="molecule type" value="Genomic_DNA"/>
</dbReference>
<sequence>MSGPRRLKFSNSVLVPSSSISFQSQSISPLQSLQGSSIFDIVGTDSLIPERMGGSFIEDDWEFGSASDGVRTVVLVGRTGNGKSATGNSILGRKAFQSLSCLDGVTKTSELQRTVLEDGQIINVIDTPGLFDRLAEPQFVGKEIVRCIGMAKDGIHAVLVVVSLRSRISIEEAAAIETLQKFFGNKISDYMILVFTGGDQLEEDDVTLDDYLNHSESVKDMLEICENRRVLFDNKTKDATKKAEQLQQLLSLVNDVVMKNGGKPFSNDLFVEFKKGVTKLHDQAAELSSLEGYSKNEKSELEVQIRASYQEHLKQFTDMVETKIMDATRRFEQKLTEEQAARLKAEEAAQAAQMKSNDEIRLLREHIERVERENRELRKHAERGGCQIL</sequence>